<evidence type="ECO:0000313" key="2">
    <source>
        <dbReference type="EMBL" id="SPR07827.1"/>
    </source>
</evidence>
<keyword evidence="4" id="KW-1185">Reference proteome</keyword>
<dbReference type="EMBL" id="LS398551">
    <property type="protein sequence ID" value="SPR07827.1"/>
    <property type="molecule type" value="Genomic_DNA"/>
</dbReference>
<dbReference type="NCBIfam" id="TIGR01537">
    <property type="entry name" value="portal_HK97"/>
    <property type="match status" value="1"/>
</dbReference>
<accession>A0A0F3MGD3</accession>
<organism evidence="1 3">
    <name type="scientific">Orientia tsutsugamushi str. Gilliam</name>
    <dbReference type="NCBI Taxonomy" id="1359184"/>
    <lineage>
        <taxon>Bacteria</taxon>
        <taxon>Pseudomonadati</taxon>
        <taxon>Pseudomonadota</taxon>
        <taxon>Alphaproteobacteria</taxon>
        <taxon>Rickettsiales</taxon>
        <taxon>Rickettsiaceae</taxon>
        <taxon>Rickettsieae</taxon>
        <taxon>Orientia</taxon>
    </lineage>
</organism>
<proteinExistence type="predicted"/>
<evidence type="ECO:0000313" key="4">
    <source>
        <dbReference type="Proteomes" id="UP000244959"/>
    </source>
</evidence>
<dbReference type="AlphaFoldDB" id="A0A0F3MGD3"/>
<protein>
    <submittedName>
        <fullName evidence="1">Phage portal protein, HK97 family</fullName>
    </submittedName>
</protein>
<dbReference type="Proteomes" id="UP000033769">
    <property type="component" value="Unassembled WGS sequence"/>
</dbReference>
<reference evidence="4" key="3">
    <citation type="submission" date="2018-03" db="EMBL/GenBank/DDBJ databases">
        <authorList>
            <person name="Batty M. E."/>
            <person name="Batty M E."/>
        </authorList>
    </citation>
    <scope>NUCLEOTIDE SEQUENCE [LARGE SCALE GENOMIC DNA]</scope>
    <source>
        <strain evidence="4">Gilliam</strain>
    </source>
</reference>
<dbReference type="RefSeq" id="WP_047220353.1">
    <property type="nucleotide sequence ID" value="NZ_LS398551.1"/>
</dbReference>
<gene>
    <name evidence="2" type="ORF">GILLIAM_01553</name>
    <name evidence="1" type="ORF">OTSGILL_0641</name>
</gene>
<reference evidence="1 3" key="1">
    <citation type="submission" date="2015-02" db="EMBL/GenBank/DDBJ databases">
        <title>Genome Sequencing of Rickettsiales.</title>
        <authorList>
            <person name="Daugherty S.C."/>
            <person name="Su Q."/>
            <person name="Abolude K."/>
            <person name="Beier-Sexton M."/>
            <person name="Carlyon J.A."/>
            <person name="Carter R."/>
            <person name="Day N.P."/>
            <person name="Dumler S.J."/>
            <person name="Dyachenko V."/>
            <person name="Godinez A."/>
            <person name="Kurtti T.J."/>
            <person name="Lichay M."/>
            <person name="Mullins K.E."/>
            <person name="Ott S."/>
            <person name="Pappas-Brown V."/>
            <person name="Paris D.H."/>
            <person name="Patel P."/>
            <person name="Richards A.L."/>
            <person name="Sadzewicz L."/>
            <person name="Sears K."/>
            <person name="Seidman D."/>
            <person name="Sengamalay N."/>
            <person name="Stenos J."/>
            <person name="Tallon L.J."/>
            <person name="Vincent G."/>
            <person name="Fraser C.M."/>
            <person name="Munderloh U."/>
            <person name="Dunning-Hotopp J.C."/>
        </authorList>
    </citation>
    <scope>NUCLEOTIDE SEQUENCE [LARGE SCALE GENOMIC DNA]</scope>
    <source>
        <strain evidence="1 3">Gilliam</strain>
    </source>
</reference>
<reference evidence="2" key="2">
    <citation type="submission" date="2018-03" db="EMBL/GenBank/DDBJ databases">
        <authorList>
            <person name="Keele B.F."/>
        </authorList>
    </citation>
    <scope>NUCLEOTIDE SEQUENCE [LARGE SCALE GENOMIC DNA]</scope>
    <source>
        <strain evidence="2">Gilliam</strain>
    </source>
</reference>
<dbReference type="PATRIC" id="fig|1359184.3.peg.2662"/>
<dbReference type="EMBL" id="LANO01000006">
    <property type="protein sequence ID" value="KJV53604.1"/>
    <property type="molecule type" value="Genomic_DNA"/>
</dbReference>
<sequence length="396" mass="45184">MIKGYLHKILNKVNILSNKNTCYKNFQPFDLQYVASSNYTTGATVSAYFQNVIVYRCVNLIANSASHVPWYIKKKKQLTYERLLHHPILDLLQRPNYSVSGADFFSELIINKLLTGNAFILATGIKDMLPKELYLLNINDVEVQEQAGQVIGYRYPSNSNNFYRISNTHDKCPILHMKNYNPLSKKYGMSCLDPASMPITLYNQVVQWNYALLKNGARPSGALILKDSNSYLSEEQFERLRDQLLQKYTSSSNSGAPLLLEGGLDWKEMSINPKDMDFMESKNSAAREIALAFGVPPQLLGINGDNTYSNMQEARLALWEETLIPLLDRIADSLTMWFSKLFKENIIIDFDRDCISALTEKRENLWSKISTANFMTINEKRRIISLPPIDGGDKLI</sequence>
<dbReference type="Proteomes" id="UP000244959">
    <property type="component" value="Chromosome I"/>
</dbReference>
<evidence type="ECO:0000313" key="1">
    <source>
        <dbReference type="EMBL" id="KJV53604.1"/>
    </source>
</evidence>
<dbReference type="InterPro" id="IPR006944">
    <property type="entry name" value="Phage/GTA_portal"/>
</dbReference>
<dbReference type="Pfam" id="PF04860">
    <property type="entry name" value="Phage_portal"/>
    <property type="match status" value="1"/>
</dbReference>
<evidence type="ECO:0000313" key="3">
    <source>
        <dbReference type="Proteomes" id="UP000033769"/>
    </source>
</evidence>
<name>A0A0F3MGD3_ORITS</name>
<dbReference type="InterPro" id="IPR006427">
    <property type="entry name" value="Portal_HK97"/>
</dbReference>